<evidence type="ECO:0000313" key="1">
    <source>
        <dbReference type="EMBL" id="CAG8719900.1"/>
    </source>
</evidence>
<dbReference type="Proteomes" id="UP000789759">
    <property type="component" value="Unassembled WGS sequence"/>
</dbReference>
<comment type="caution">
    <text evidence="1">The sequence shown here is derived from an EMBL/GenBank/DDBJ whole genome shotgun (WGS) entry which is preliminary data.</text>
</comment>
<name>A0A9N9I3J2_9GLOM</name>
<dbReference type="OrthoDB" id="2422047at2759"/>
<sequence length="136" mass="16221">MNLTHSLVSPIFLETHPEIDLLTENFSQLKIFYQTEKDYEIFSENTCNIENEEELQYFDNQVITLLQIKKFQIIFSQKPIKENNEEQEVNKKLTIILDQQEKDAFIRKLCMTVCYKTKTCLTKIDHESAFKNFDNI</sequence>
<dbReference type="EMBL" id="CAJVQA010012843">
    <property type="protein sequence ID" value="CAG8719900.1"/>
    <property type="molecule type" value="Genomic_DNA"/>
</dbReference>
<accession>A0A9N9I3J2</accession>
<organism evidence="1 2">
    <name type="scientific">Cetraspora pellucida</name>
    <dbReference type="NCBI Taxonomy" id="1433469"/>
    <lineage>
        <taxon>Eukaryota</taxon>
        <taxon>Fungi</taxon>
        <taxon>Fungi incertae sedis</taxon>
        <taxon>Mucoromycota</taxon>
        <taxon>Glomeromycotina</taxon>
        <taxon>Glomeromycetes</taxon>
        <taxon>Diversisporales</taxon>
        <taxon>Gigasporaceae</taxon>
        <taxon>Cetraspora</taxon>
    </lineage>
</organism>
<gene>
    <name evidence="1" type="ORF">CPELLU_LOCUS12838</name>
</gene>
<reference evidence="1" key="1">
    <citation type="submission" date="2021-06" db="EMBL/GenBank/DDBJ databases">
        <authorList>
            <person name="Kallberg Y."/>
            <person name="Tangrot J."/>
            <person name="Rosling A."/>
        </authorList>
    </citation>
    <scope>NUCLEOTIDE SEQUENCE</scope>
    <source>
        <strain evidence="1">FL966</strain>
    </source>
</reference>
<dbReference type="AlphaFoldDB" id="A0A9N9I3J2"/>
<protein>
    <submittedName>
        <fullName evidence="1">15847_t:CDS:1</fullName>
    </submittedName>
</protein>
<keyword evidence="2" id="KW-1185">Reference proteome</keyword>
<evidence type="ECO:0000313" key="2">
    <source>
        <dbReference type="Proteomes" id="UP000789759"/>
    </source>
</evidence>
<proteinExistence type="predicted"/>